<gene>
    <name evidence="2" type="ORF">KVV02_008097</name>
</gene>
<comment type="caution">
    <text evidence="2">The sequence shown here is derived from an EMBL/GenBank/DDBJ whole genome shotgun (WGS) entry which is preliminary data.</text>
</comment>
<accession>A0A9P8A320</accession>
<feature type="region of interest" description="Disordered" evidence="1">
    <location>
        <begin position="768"/>
        <end position="825"/>
    </location>
</feature>
<protein>
    <submittedName>
        <fullName evidence="2">Uncharacterized protein</fullName>
    </submittedName>
</protein>
<feature type="compositionally biased region" description="Basic and acidic residues" evidence="1">
    <location>
        <begin position="468"/>
        <end position="479"/>
    </location>
</feature>
<feature type="region of interest" description="Disordered" evidence="1">
    <location>
        <begin position="387"/>
        <end position="533"/>
    </location>
</feature>
<feature type="compositionally biased region" description="Polar residues" evidence="1">
    <location>
        <begin position="637"/>
        <end position="659"/>
    </location>
</feature>
<dbReference type="AlphaFoldDB" id="A0A9P8A320"/>
<feature type="compositionally biased region" description="Polar residues" evidence="1">
    <location>
        <begin position="515"/>
        <end position="533"/>
    </location>
</feature>
<evidence type="ECO:0000313" key="3">
    <source>
        <dbReference type="Proteomes" id="UP000717515"/>
    </source>
</evidence>
<dbReference type="EMBL" id="JAIFTL010000119">
    <property type="protein sequence ID" value="KAG9323029.1"/>
    <property type="molecule type" value="Genomic_DNA"/>
</dbReference>
<feature type="compositionally biased region" description="Low complexity" evidence="1">
    <location>
        <begin position="625"/>
        <end position="636"/>
    </location>
</feature>
<sequence length="851" mass="89563">MVLMAHWVIQCDHHQPSSCPSSLSSSSSSSSSLTSFLSSFSLLLCLCLCSSPRLLLPARCTHSHSPAAAIPFAFQFPSSFLSSFPKARVPHTTPTALLYPPRLLDASPPAHDTAMAALSYCANTSQAAEALLSRARRLSSYAYERTLLPTAFAEGEDHRILVPATASSLHHHHHSSFNSVILDPARRRASNIQQRPRSATTAISRSSLPPRPPVSSLPSTTITVSFTPLPVDVSSPTADQSIPGASDASPKPMPGSFLDPESAHVSPAGPTEQTTPQLELEGVHEIQDPQPGPDSETSRGACRKHLSESGGSLVYDLLTVLRENTDMAVPRITRDDGSHVSPAPTSASTSAPSACSPLLIASEEKQCTESESSNGLPDASISITAAGSDAVSETHPESPRPLPAVISTQGSTVETQNTDAPLSATTGDETAEAFTPSSPPSVELVEADAELSPRPPSSASSRRSVGSEQEKRESFKEGKGAFFLHKMVRRKNSFTEGPSSSFTDDSDSTDASSARPLSTHLSASVPLSHSGSLTKRASKKLLGKLVPKFLHTSLTHSTSESSPLSSRPGRSKSVSGFGHVGSLYSSAIASTTSLSFGKGSQESLVLEATQEQEEHGASDTGSRPSSSMARRLSCSSHTSKLSGNSLASTPSHSLLTGNATDPVEAEGDAKQTVDGEDGEKDIAQDCTVMLDACGNTLPDDNTFDDPPLSPYIIDDNCDDAFFLNSVLRKRSYPSLGEGSAMGQQAVMSSSYHSHTTLSSMHSYASTPSMSAGWSSASSSQASTPSPTSPSFLNGQIYPFPATTADSPTHLGYRTNPLPPPIKTGLDEKRNRLSEAVGEWRRSSIVSSATPI</sequence>
<feature type="compositionally biased region" description="Polar residues" evidence="1">
    <location>
        <begin position="406"/>
        <end position="428"/>
    </location>
</feature>
<evidence type="ECO:0000256" key="1">
    <source>
        <dbReference type="SAM" id="MobiDB-lite"/>
    </source>
</evidence>
<name>A0A9P8A320_MORAP</name>
<dbReference type="Proteomes" id="UP000717515">
    <property type="component" value="Unassembled WGS sequence"/>
</dbReference>
<reference evidence="2" key="1">
    <citation type="submission" date="2021-07" db="EMBL/GenBank/DDBJ databases">
        <title>Draft genome of Mortierella alpina, strain LL118, isolated from an aspen leaf litter sample.</title>
        <authorList>
            <person name="Yang S."/>
            <person name="Vinatzer B.A."/>
        </authorList>
    </citation>
    <scope>NUCLEOTIDE SEQUENCE</scope>
    <source>
        <strain evidence="2">LL118</strain>
    </source>
</reference>
<evidence type="ECO:0000313" key="2">
    <source>
        <dbReference type="EMBL" id="KAG9323029.1"/>
    </source>
</evidence>
<proteinExistence type="predicted"/>
<feature type="region of interest" description="Disordered" evidence="1">
    <location>
        <begin position="554"/>
        <end position="573"/>
    </location>
</feature>
<feature type="compositionally biased region" description="Low complexity" evidence="1">
    <location>
        <begin position="341"/>
        <end position="354"/>
    </location>
</feature>
<feature type="region of interest" description="Disordered" evidence="1">
    <location>
        <begin position="332"/>
        <end position="354"/>
    </location>
</feature>
<feature type="compositionally biased region" description="Low complexity" evidence="1">
    <location>
        <begin position="768"/>
        <end position="790"/>
    </location>
</feature>
<feature type="region of interest" description="Disordered" evidence="1">
    <location>
        <begin position="607"/>
        <end position="677"/>
    </location>
</feature>
<feature type="compositionally biased region" description="Polar residues" evidence="1">
    <location>
        <begin position="190"/>
        <end position="203"/>
    </location>
</feature>
<feature type="compositionally biased region" description="Low complexity" evidence="1">
    <location>
        <begin position="499"/>
        <end position="514"/>
    </location>
</feature>
<feature type="region of interest" description="Disordered" evidence="1">
    <location>
        <begin position="179"/>
        <end position="306"/>
    </location>
</feature>
<organism evidence="2 3">
    <name type="scientific">Mortierella alpina</name>
    <name type="common">Oleaginous fungus</name>
    <name type="synonym">Mortierella renispora</name>
    <dbReference type="NCBI Taxonomy" id="64518"/>
    <lineage>
        <taxon>Eukaryota</taxon>
        <taxon>Fungi</taxon>
        <taxon>Fungi incertae sedis</taxon>
        <taxon>Mucoromycota</taxon>
        <taxon>Mortierellomycotina</taxon>
        <taxon>Mortierellomycetes</taxon>
        <taxon>Mortierellales</taxon>
        <taxon>Mortierellaceae</taxon>
        <taxon>Mortierella</taxon>
    </lineage>
</organism>